<sequence length="316" mass="32689">MTTEENYLQDVERMLRGIDSAHRQTVLDDLRGHFADAAELGRPVDETVAGLGAPAEIAARAREEFGATDADGRAGAQRAWRALQGAAVGVAVVTGVVVAFLMPSSMFGMRFADGTTFADGSGLGDALLVLVPALACAIPFLVPVPARTAVTASVGVTLTALIAITAVTIGVFFVPSAMLTWAALITWMRLRGRGFGLGWRIVGGALAAAPSLAVAAIGLPVSFGVPYRYSTYTEVGSGASIGVEFWGWVLLSGIVALGVLIAVGYRSPGWVLAAIGLAVLAVGLTVGSILMLAFVWLGGWWLTIGLAHAVVTPSRR</sequence>
<comment type="caution">
    <text evidence="2">The sequence shown here is derived from an EMBL/GenBank/DDBJ whole genome shotgun (WGS) entry which is preliminary data.</text>
</comment>
<keyword evidence="1" id="KW-1133">Transmembrane helix</keyword>
<dbReference type="Proteomes" id="UP000262172">
    <property type="component" value="Unassembled WGS sequence"/>
</dbReference>
<reference evidence="2 3" key="1">
    <citation type="submission" date="2018-08" db="EMBL/GenBank/DDBJ databases">
        <title>Isolation, diversity and antifungal activity of Actinobacteria from cow dung.</title>
        <authorList>
            <person name="Ling L."/>
        </authorList>
    </citation>
    <scope>NUCLEOTIDE SEQUENCE [LARGE SCALE GENOMIC DNA]</scope>
    <source>
        <strain evidence="2 3">NEAU-LLE</strain>
    </source>
</reference>
<dbReference type="AlphaFoldDB" id="A0A371NQV9"/>
<dbReference type="Pfam" id="PF22564">
    <property type="entry name" value="HAAS"/>
    <property type="match status" value="1"/>
</dbReference>
<gene>
    <name evidence="2" type="ORF">DY023_17610</name>
</gene>
<evidence type="ECO:0000256" key="1">
    <source>
        <dbReference type="SAM" id="Phobius"/>
    </source>
</evidence>
<evidence type="ECO:0000313" key="2">
    <source>
        <dbReference type="EMBL" id="REJ04117.1"/>
    </source>
</evidence>
<keyword evidence="3" id="KW-1185">Reference proteome</keyword>
<feature type="transmembrane region" description="Helical" evidence="1">
    <location>
        <begin position="123"/>
        <end position="142"/>
    </location>
</feature>
<feature type="transmembrane region" description="Helical" evidence="1">
    <location>
        <begin position="197"/>
        <end position="225"/>
    </location>
</feature>
<keyword evidence="1" id="KW-0812">Transmembrane</keyword>
<feature type="transmembrane region" description="Helical" evidence="1">
    <location>
        <begin position="270"/>
        <end position="297"/>
    </location>
</feature>
<protein>
    <submittedName>
        <fullName evidence="2">DUF1700 domain-containing protein</fullName>
    </submittedName>
</protein>
<feature type="transmembrane region" description="Helical" evidence="1">
    <location>
        <begin position="82"/>
        <end position="102"/>
    </location>
</feature>
<accession>A0A371NQV9</accession>
<organism evidence="2 3">
    <name type="scientific">Microbacterium bovistercoris</name>
    <dbReference type="NCBI Taxonomy" id="2293570"/>
    <lineage>
        <taxon>Bacteria</taxon>
        <taxon>Bacillati</taxon>
        <taxon>Actinomycetota</taxon>
        <taxon>Actinomycetes</taxon>
        <taxon>Micrococcales</taxon>
        <taxon>Microbacteriaceae</taxon>
        <taxon>Microbacterium</taxon>
    </lineage>
</organism>
<evidence type="ECO:0000313" key="3">
    <source>
        <dbReference type="Proteomes" id="UP000262172"/>
    </source>
</evidence>
<proteinExistence type="predicted"/>
<dbReference type="RefSeq" id="WP_116243633.1">
    <property type="nucleotide sequence ID" value="NZ_QUAB01000048.1"/>
</dbReference>
<keyword evidence="1" id="KW-0472">Membrane</keyword>
<dbReference type="EMBL" id="QUAB01000048">
    <property type="protein sequence ID" value="REJ04117.1"/>
    <property type="molecule type" value="Genomic_DNA"/>
</dbReference>
<feature type="transmembrane region" description="Helical" evidence="1">
    <location>
        <begin position="245"/>
        <end position="263"/>
    </location>
</feature>
<dbReference type="OrthoDB" id="5141879at2"/>
<name>A0A371NQV9_9MICO</name>
<feature type="transmembrane region" description="Helical" evidence="1">
    <location>
        <begin position="154"/>
        <end position="185"/>
    </location>
</feature>